<comment type="caution">
    <text evidence="7">The sequence shown here is derived from an EMBL/GenBank/DDBJ whole genome shotgun (WGS) entry which is preliminary data.</text>
</comment>
<dbReference type="GO" id="GO:0052793">
    <property type="term" value="F:pectin acetylesterase activity"/>
    <property type="evidence" value="ECO:0000318"/>
    <property type="project" value="GO_Central"/>
</dbReference>
<evidence type="ECO:0000313" key="7">
    <source>
        <dbReference type="EMBL" id="KAJ0208113.1"/>
    </source>
</evidence>
<proteinExistence type="inferred from homology"/>
<gene>
    <name evidence="7" type="ORF">LSAT_V11C500248890</name>
</gene>
<evidence type="ECO:0000256" key="1">
    <source>
        <dbReference type="ARBA" id="ARBA00003534"/>
    </source>
</evidence>
<dbReference type="Proteomes" id="UP000235145">
    <property type="component" value="Unassembled WGS sequence"/>
</dbReference>
<comment type="similarity">
    <text evidence="3 6">Belongs to the pectinacetylesterase family.</text>
</comment>
<reference evidence="7 8" key="1">
    <citation type="journal article" date="2017" name="Nat. Commun.">
        <title>Genome assembly with in vitro proximity ligation data and whole-genome triplication in lettuce.</title>
        <authorList>
            <person name="Reyes-Chin-Wo S."/>
            <person name="Wang Z."/>
            <person name="Yang X."/>
            <person name="Kozik A."/>
            <person name="Arikit S."/>
            <person name="Song C."/>
            <person name="Xia L."/>
            <person name="Froenicke L."/>
            <person name="Lavelle D.O."/>
            <person name="Truco M.J."/>
            <person name="Xia R."/>
            <person name="Zhu S."/>
            <person name="Xu C."/>
            <person name="Xu H."/>
            <person name="Xu X."/>
            <person name="Cox K."/>
            <person name="Korf I."/>
            <person name="Meyers B.C."/>
            <person name="Michelmore R.W."/>
        </authorList>
    </citation>
    <scope>NUCLEOTIDE SEQUENCE [LARGE SCALE GENOMIC DNA]</scope>
    <source>
        <strain evidence="8">cv. Salinas</strain>
        <tissue evidence="7">Seedlings</tissue>
    </source>
</reference>
<keyword evidence="6" id="KW-0964">Secreted</keyword>
<accession>A0A9R1VN42</accession>
<evidence type="ECO:0000256" key="5">
    <source>
        <dbReference type="ARBA" id="ARBA00023316"/>
    </source>
</evidence>
<dbReference type="GO" id="GO:0071555">
    <property type="term" value="P:cell wall organization"/>
    <property type="evidence" value="ECO:0000318"/>
    <property type="project" value="GO_Central"/>
</dbReference>
<dbReference type="AlphaFoldDB" id="A0A9R1VN42"/>
<name>A0A9R1VN42_LACSA</name>
<dbReference type="EC" id="3.1.1.-" evidence="6"/>
<dbReference type="InterPro" id="IPR004963">
    <property type="entry name" value="PAE/NOTUM"/>
</dbReference>
<protein>
    <recommendedName>
        <fullName evidence="6">Pectin acetylesterase</fullName>
        <ecNumber evidence="6">3.1.1.-</ecNumber>
    </recommendedName>
</protein>
<organism evidence="7 8">
    <name type="scientific">Lactuca sativa</name>
    <name type="common">Garden lettuce</name>
    <dbReference type="NCBI Taxonomy" id="4236"/>
    <lineage>
        <taxon>Eukaryota</taxon>
        <taxon>Viridiplantae</taxon>
        <taxon>Streptophyta</taxon>
        <taxon>Embryophyta</taxon>
        <taxon>Tracheophyta</taxon>
        <taxon>Spermatophyta</taxon>
        <taxon>Magnoliopsida</taxon>
        <taxon>eudicotyledons</taxon>
        <taxon>Gunneridae</taxon>
        <taxon>Pentapetalae</taxon>
        <taxon>asterids</taxon>
        <taxon>campanulids</taxon>
        <taxon>Asterales</taxon>
        <taxon>Asteraceae</taxon>
        <taxon>Cichorioideae</taxon>
        <taxon>Cichorieae</taxon>
        <taxon>Lactucinae</taxon>
        <taxon>Lactuca</taxon>
    </lineage>
</organism>
<evidence type="ECO:0000256" key="6">
    <source>
        <dbReference type="RuleBase" id="RU363114"/>
    </source>
</evidence>
<evidence type="ECO:0000256" key="4">
    <source>
        <dbReference type="ARBA" id="ARBA00022512"/>
    </source>
</evidence>
<keyword evidence="8" id="KW-1185">Reference proteome</keyword>
<dbReference type="PANTHER" id="PTHR21562">
    <property type="entry name" value="NOTUM-RELATED"/>
    <property type="match status" value="1"/>
</dbReference>
<dbReference type="GO" id="GO:0009505">
    <property type="term" value="C:plant-type cell wall"/>
    <property type="evidence" value="ECO:0000318"/>
    <property type="project" value="GO_Central"/>
</dbReference>
<dbReference type="PANTHER" id="PTHR21562:SF119">
    <property type="entry name" value="PECTIN ACETYLESTERASE"/>
    <property type="match status" value="1"/>
</dbReference>
<dbReference type="Pfam" id="PF03283">
    <property type="entry name" value="PAE"/>
    <property type="match status" value="1"/>
</dbReference>
<evidence type="ECO:0000313" key="8">
    <source>
        <dbReference type="Proteomes" id="UP000235145"/>
    </source>
</evidence>
<evidence type="ECO:0000256" key="2">
    <source>
        <dbReference type="ARBA" id="ARBA00004191"/>
    </source>
</evidence>
<evidence type="ECO:0000256" key="3">
    <source>
        <dbReference type="ARBA" id="ARBA00005784"/>
    </source>
</evidence>
<keyword evidence="6" id="KW-0378">Hydrolase</keyword>
<keyword evidence="5 6" id="KW-0961">Cell wall biogenesis/degradation</keyword>
<comment type="subcellular location">
    <subcellularLocation>
        <location evidence="2 6">Secreted</location>
        <location evidence="2 6">Cell wall</location>
    </subcellularLocation>
</comment>
<comment type="function">
    <text evidence="1 6">Hydrolyzes acetyl esters in homogalacturonan regions of pectin. In type I primary cell wall, galacturonic acid residues of pectin can be acetylated at the O-2 and O-3 positions. Decreasing the degree of acetylation of pectin gels in vitro alters their physical properties.</text>
</comment>
<sequence length="443" mass="50013">MTRPLVFLRHSTTLLSIHFTLHTYILYISHKLPPAPIILSSNLSGYLLPNKERMDRVRTPKLRRYIAILCVILFLNIECSEEVDITIIESAVSKGAVCLDGSPPAYQLDRGFGDGVNNWLVHIQGGGWCHTVDDCVYRKTMDNGLGSSKLMPVMDFYGILSNKQDQNPHFYNWNRVYMRYCDGSSFTGDVEEVDPGTNLHFRGARIFTAIVEELMRVGMYDAQNAILSGCSAGGLASILNCDKFHGFFKSGTRVKCVPDAGYFAHVKDYSGGYHFEQYYDKVVTLHGSAKNLPSGCTSNMNPALCFYPQYAVPYIQTPIFILNSAYDTWQIYNILASYEADPSGSFTKCKTTLNECSTSELQRFKDFRSEFLGAVSAIGNSSSKGMFINTCYTHCQSEDQSAWFGKPTSKLYDKTMAEAVGDWFYEKYDWRMIDNENVLPHYC</sequence>
<keyword evidence="4 6" id="KW-0134">Cell wall</keyword>
<dbReference type="EMBL" id="NBSK02000005">
    <property type="protein sequence ID" value="KAJ0208113.1"/>
    <property type="molecule type" value="Genomic_DNA"/>
</dbReference>